<dbReference type="InterPro" id="IPR038404">
    <property type="entry name" value="TRAP_DctP_sf"/>
</dbReference>
<feature type="chain" id="PRO_5037282972" description="TRAP-type C4-dicarboxylate transport system substrate-binding protein" evidence="2">
    <location>
        <begin position="25"/>
        <end position="333"/>
    </location>
</feature>
<accession>A0A964T0M4</accession>
<dbReference type="OrthoDB" id="9803763at2"/>
<evidence type="ECO:0000313" key="4">
    <source>
        <dbReference type="Proteomes" id="UP000773614"/>
    </source>
</evidence>
<sequence>MRMPFKALTVAACALVLAVSGAEAAPVKWDLSSEYAPTSLPGRVDAYFAERVKALSKGELDITVHFSGALGFKAADHYTAVEDGALQIASTPFNRMNGINPIFELQSLPFLQSTLDEAETLDRLLRPFYDNAMAKNGQFVLFTMPWTPQGFWAKKPVASEEDLKGLRVRVVDLAAVQTMKAAGADAIQLSWADTLPAISTGAINGVLTSDDGGLSAKFPESGLTAFSPVGFTVGVEMVHVNREAFEALPAGMQIVLLTAAGEAQTYGWALARKTIADNIEKMKQQGVAISEPAPTFKDYLRKSAAGAIDDWKKRFGPQADMVIELYTQAVQAK</sequence>
<dbReference type="AlphaFoldDB" id="A0A964T0M4"/>
<dbReference type="EMBL" id="SPKJ01000001">
    <property type="protein sequence ID" value="MYZ46226.1"/>
    <property type="molecule type" value="Genomic_DNA"/>
</dbReference>
<dbReference type="PANTHER" id="PTHR33376:SF4">
    <property type="entry name" value="SIALIC ACID-BINDING PERIPLASMIC PROTEIN SIAP"/>
    <property type="match status" value="1"/>
</dbReference>
<dbReference type="PANTHER" id="PTHR33376">
    <property type="match status" value="1"/>
</dbReference>
<name>A0A964T0M4_9HYPH</name>
<dbReference type="GO" id="GO:0055085">
    <property type="term" value="P:transmembrane transport"/>
    <property type="evidence" value="ECO:0007669"/>
    <property type="project" value="InterPro"/>
</dbReference>
<protein>
    <recommendedName>
        <fullName evidence="5">TRAP-type C4-dicarboxylate transport system substrate-binding protein</fullName>
    </recommendedName>
</protein>
<dbReference type="Pfam" id="PF03480">
    <property type="entry name" value="DctP"/>
    <property type="match status" value="1"/>
</dbReference>
<feature type="signal peptide" evidence="2">
    <location>
        <begin position="1"/>
        <end position="24"/>
    </location>
</feature>
<evidence type="ECO:0008006" key="5">
    <source>
        <dbReference type="Google" id="ProtNLM"/>
    </source>
</evidence>
<gene>
    <name evidence="3" type="ORF">E4O86_00605</name>
</gene>
<dbReference type="RefSeq" id="WP_161138571.1">
    <property type="nucleotide sequence ID" value="NZ_SPKJ01000001.1"/>
</dbReference>
<dbReference type="CDD" id="cd13602">
    <property type="entry name" value="PBP2_TRAP_BpDctp6_7"/>
    <property type="match status" value="1"/>
</dbReference>
<organism evidence="3 4">
    <name type="scientific">Propylenella binzhouense</name>
    <dbReference type="NCBI Taxonomy" id="2555902"/>
    <lineage>
        <taxon>Bacteria</taxon>
        <taxon>Pseudomonadati</taxon>
        <taxon>Pseudomonadota</taxon>
        <taxon>Alphaproteobacteria</taxon>
        <taxon>Hyphomicrobiales</taxon>
        <taxon>Propylenellaceae</taxon>
        <taxon>Propylenella</taxon>
    </lineage>
</organism>
<dbReference type="NCBIfam" id="NF037995">
    <property type="entry name" value="TRAP_S1"/>
    <property type="match status" value="1"/>
</dbReference>
<dbReference type="InterPro" id="IPR018389">
    <property type="entry name" value="DctP_fam"/>
</dbReference>
<evidence type="ECO:0000256" key="1">
    <source>
        <dbReference type="ARBA" id="ARBA00022729"/>
    </source>
</evidence>
<dbReference type="Proteomes" id="UP000773614">
    <property type="component" value="Unassembled WGS sequence"/>
</dbReference>
<proteinExistence type="predicted"/>
<evidence type="ECO:0000256" key="2">
    <source>
        <dbReference type="SAM" id="SignalP"/>
    </source>
</evidence>
<reference evidence="3" key="1">
    <citation type="submission" date="2019-03" db="EMBL/GenBank/DDBJ databases">
        <title>Afifella sp. nov., isolated from activated sludge.</title>
        <authorList>
            <person name="Li Q."/>
            <person name="Liu Y."/>
        </authorList>
    </citation>
    <scope>NUCLEOTIDE SEQUENCE</scope>
    <source>
        <strain evidence="3">L72</strain>
    </source>
</reference>
<comment type="caution">
    <text evidence="3">The sequence shown here is derived from an EMBL/GenBank/DDBJ whole genome shotgun (WGS) entry which is preliminary data.</text>
</comment>
<keyword evidence="1 2" id="KW-0732">Signal</keyword>
<evidence type="ECO:0000313" key="3">
    <source>
        <dbReference type="EMBL" id="MYZ46226.1"/>
    </source>
</evidence>
<dbReference type="Gene3D" id="3.40.190.170">
    <property type="entry name" value="Bacterial extracellular solute-binding protein, family 7"/>
    <property type="match status" value="1"/>
</dbReference>
<keyword evidence="4" id="KW-1185">Reference proteome</keyword>